<feature type="region of interest" description="Disordered" evidence="1">
    <location>
        <begin position="246"/>
        <end position="269"/>
    </location>
</feature>
<dbReference type="Proteomes" id="UP000328092">
    <property type="component" value="Unassembled WGS sequence"/>
</dbReference>
<feature type="compositionally biased region" description="Basic and acidic residues" evidence="1">
    <location>
        <begin position="338"/>
        <end position="347"/>
    </location>
</feature>
<evidence type="ECO:0000313" key="3">
    <source>
        <dbReference type="Proteomes" id="UP000328092"/>
    </source>
</evidence>
<proteinExistence type="predicted"/>
<comment type="caution">
    <text evidence="2">The sequence shown here is derived from an EMBL/GenBank/DDBJ whole genome shotgun (WGS) entry which is preliminary data.</text>
</comment>
<dbReference type="AlphaFoldDB" id="A0A508SYP9"/>
<dbReference type="InterPro" id="IPR038765">
    <property type="entry name" value="Papain-like_cys_pep_sf"/>
</dbReference>
<feature type="region of interest" description="Disordered" evidence="1">
    <location>
        <begin position="302"/>
        <end position="347"/>
    </location>
</feature>
<accession>A0A508SYP9</accession>
<dbReference type="Gene3D" id="3.90.1720.10">
    <property type="entry name" value="endopeptidase domain like (from Nostoc punctiforme)"/>
    <property type="match status" value="1"/>
</dbReference>
<dbReference type="EMBL" id="CAADFC020000006">
    <property type="protein sequence ID" value="VIO68262.1"/>
    <property type="molecule type" value="Genomic_DNA"/>
</dbReference>
<sequence>MLVGRLFLPAVSYEANTKIHVRRAQGLTPDQQSQLVDLVWELLYRPYSTRGTIATIWQRLRQESDRGYFCSQLAAAAYESIGARIVDLEAARCKPNDLDDSERLVDVPEATQRVDKEVHDATTKLMGGAWEKFVEVGAFGEKFLIDVCLKHFPKVFAQPFNIYDLLRQFFDGTVDVETVGKPCDDAAAKAITDLVRLRPLTPCPGISVATYLTAHNGLIAGSSPTGPTSENQRVVGSPFALGGSAAPETFRHHPIGNSEDTASEAASPQPLQAVVDSAAISHEKVRQHGNVLAEAFPRWTRSPASAGRHFCGQSASDRREDRRPATAARSTGSRASWRRADCAARGH</sequence>
<evidence type="ECO:0000313" key="2">
    <source>
        <dbReference type="EMBL" id="VIO68262.1"/>
    </source>
</evidence>
<dbReference type="SUPFAM" id="SSF54001">
    <property type="entry name" value="Cysteine proteinases"/>
    <property type="match status" value="1"/>
</dbReference>
<gene>
    <name evidence="2" type="ORF">CI1B_20350</name>
</gene>
<organism evidence="2 3">
    <name type="scientific">Bradyrhizobium ivorense</name>
    <dbReference type="NCBI Taxonomy" id="2511166"/>
    <lineage>
        <taxon>Bacteria</taxon>
        <taxon>Pseudomonadati</taxon>
        <taxon>Pseudomonadota</taxon>
        <taxon>Alphaproteobacteria</taxon>
        <taxon>Hyphomicrobiales</taxon>
        <taxon>Nitrobacteraceae</taxon>
        <taxon>Bradyrhizobium</taxon>
    </lineage>
</organism>
<name>A0A508SYP9_9BRAD</name>
<feature type="compositionally biased region" description="Low complexity" evidence="1">
    <location>
        <begin position="325"/>
        <end position="335"/>
    </location>
</feature>
<feature type="compositionally biased region" description="Polar residues" evidence="1">
    <location>
        <begin position="258"/>
        <end position="269"/>
    </location>
</feature>
<protein>
    <submittedName>
        <fullName evidence="2">Uncharacterized protein</fullName>
    </submittedName>
</protein>
<evidence type="ECO:0000256" key="1">
    <source>
        <dbReference type="SAM" id="MobiDB-lite"/>
    </source>
</evidence>
<reference evidence="2" key="1">
    <citation type="submission" date="2019-02" db="EMBL/GenBank/DDBJ databases">
        <authorList>
            <person name="Pothier F.J."/>
        </authorList>
    </citation>
    <scope>NUCLEOTIDE SEQUENCE</scope>
    <source>
        <strain evidence="2">CI-1B</strain>
    </source>
</reference>
<keyword evidence="3" id="KW-1185">Reference proteome</keyword>